<organism evidence="8 9">
    <name type="scientific">Geobacter benzoatilyticus</name>
    <dbReference type="NCBI Taxonomy" id="2815309"/>
    <lineage>
        <taxon>Bacteria</taxon>
        <taxon>Pseudomonadati</taxon>
        <taxon>Thermodesulfobacteriota</taxon>
        <taxon>Desulfuromonadia</taxon>
        <taxon>Geobacterales</taxon>
        <taxon>Geobacteraceae</taxon>
        <taxon>Geobacter</taxon>
    </lineage>
</organism>
<dbReference type="GO" id="GO:0003998">
    <property type="term" value="F:acylphosphatase activity"/>
    <property type="evidence" value="ECO:0007669"/>
    <property type="project" value="UniProtKB-EC"/>
</dbReference>
<dbReference type="Pfam" id="PF00708">
    <property type="entry name" value="Acylphosphatase"/>
    <property type="match status" value="1"/>
</dbReference>
<sequence length="92" mass="10426">MTKIRAIVTVKGLVQGVAFRHHTVQQALRLGVTGWVRNLHNGDVQGCFEGEEPGVQALVQWCHHGPSRARVDRVIVEREEFRGEFSGFDVRY</sequence>
<name>A0ABX7PZB3_9BACT</name>
<dbReference type="InterPro" id="IPR017968">
    <property type="entry name" value="Acylphosphatase_CS"/>
</dbReference>
<evidence type="ECO:0000256" key="3">
    <source>
        <dbReference type="ARBA" id="ARBA00047645"/>
    </source>
</evidence>
<evidence type="ECO:0000256" key="1">
    <source>
        <dbReference type="ARBA" id="ARBA00005614"/>
    </source>
</evidence>
<dbReference type="PANTHER" id="PTHR47268:SF4">
    <property type="entry name" value="ACYLPHOSPHATASE"/>
    <property type="match status" value="1"/>
</dbReference>
<dbReference type="InterPro" id="IPR001792">
    <property type="entry name" value="Acylphosphatase-like_dom"/>
</dbReference>
<dbReference type="PRINTS" id="PR00112">
    <property type="entry name" value="ACYLPHPHTASE"/>
</dbReference>
<evidence type="ECO:0000256" key="6">
    <source>
        <dbReference type="RuleBase" id="RU004168"/>
    </source>
</evidence>
<evidence type="ECO:0000313" key="8">
    <source>
        <dbReference type="EMBL" id="QSV44474.1"/>
    </source>
</evidence>
<keyword evidence="4 5" id="KW-0378">Hydrolase</keyword>
<dbReference type="PANTHER" id="PTHR47268">
    <property type="entry name" value="ACYLPHOSPHATASE"/>
    <property type="match status" value="1"/>
</dbReference>
<keyword evidence="9" id="KW-1185">Reference proteome</keyword>
<feature type="active site" evidence="4">
    <location>
        <position position="38"/>
    </location>
</feature>
<comment type="similarity">
    <text evidence="1 6">Belongs to the acylphosphatase family.</text>
</comment>
<dbReference type="Gene3D" id="3.30.70.100">
    <property type="match status" value="1"/>
</dbReference>
<dbReference type="EC" id="3.6.1.7" evidence="2 4"/>
<dbReference type="NCBIfam" id="NF011011">
    <property type="entry name" value="PRK14438.1"/>
    <property type="match status" value="1"/>
</dbReference>
<accession>A0ABX7PZB3</accession>
<dbReference type="EMBL" id="CP071382">
    <property type="protein sequence ID" value="QSV44474.1"/>
    <property type="molecule type" value="Genomic_DNA"/>
</dbReference>
<gene>
    <name evidence="8" type="ORF">JZM60_09840</name>
</gene>
<evidence type="ECO:0000256" key="2">
    <source>
        <dbReference type="ARBA" id="ARBA00012150"/>
    </source>
</evidence>
<dbReference type="InterPro" id="IPR036046">
    <property type="entry name" value="Acylphosphatase-like_dom_sf"/>
</dbReference>
<evidence type="ECO:0000256" key="4">
    <source>
        <dbReference type="PROSITE-ProRule" id="PRU00520"/>
    </source>
</evidence>
<dbReference type="Proteomes" id="UP000663651">
    <property type="component" value="Chromosome"/>
</dbReference>
<dbReference type="PROSITE" id="PS51160">
    <property type="entry name" value="ACYLPHOSPHATASE_3"/>
    <property type="match status" value="1"/>
</dbReference>
<comment type="catalytic activity">
    <reaction evidence="3 4 5">
        <text>an acyl phosphate + H2O = a carboxylate + phosphate + H(+)</text>
        <dbReference type="Rhea" id="RHEA:14965"/>
        <dbReference type="ChEBI" id="CHEBI:15377"/>
        <dbReference type="ChEBI" id="CHEBI:15378"/>
        <dbReference type="ChEBI" id="CHEBI:29067"/>
        <dbReference type="ChEBI" id="CHEBI:43474"/>
        <dbReference type="ChEBI" id="CHEBI:59918"/>
        <dbReference type="EC" id="3.6.1.7"/>
    </reaction>
</comment>
<proteinExistence type="inferred from homology"/>
<evidence type="ECO:0000313" key="9">
    <source>
        <dbReference type="Proteomes" id="UP000663651"/>
    </source>
</evidence>
<evidence type="ECO:0000256" key="5">
    <source>
        <dbReference type="RuleBase" id="RU000553"/>
    </source>
</evidence>
<dbReference type="RefSeq" id="WP_207162163.1">
    <property type="nucleotide sequence ID" value="NZ_CP071382.1"/>
</dbReference>
<dbReference type="InterPro" id="IPR020456">
    <property type="entry name" value="Acylphosphatase"/>
</dbReference>
<protein>
    <recommendedName>
        <fullName evidence="2 4">Acylphosphatase</fullName>
        <ecNumber evidence="2 4">3.6.1.7</ecNumber>
    </recommendedName>
</protein>
<feature type="active site" evidence="4">
    <location>
        <position position="20"/>
    </location>
</feature>
<dbReference type="PROSITE" id="PS00150">
    <property type="entry name" value="ACYLPHOSPHATASE_1"/>
    <property type="match status" value="1"/>
</dbReference>
<feature type="domain" description="Acylphosphatase-like" evidence="7">
    <location>
        <begin position="5"/>
        <end position="92"/>
    </location>
</feature>
<dbReference type="SUPFAM" id="SSF54975">
    <property type="entry name" value="Acylphosphatase/BLUF domain-like"/>
    <property type="match status" value="1"/>
</dbReference>
<evidence type="ECO:0000259" key="7">
    <source>
        <dbReference type="PROSITE" id="PS51160"/>
    </source>
</evidence>
<dbReference type="PROSITE" id="PS00151">
    <property type="entry name" value="ACYLPHOSPHATASE_2"/>
    <property type="match status" value="1"/>
</dbReference>
<reference evidence="8 9" key="1">
    <citation type="submission" date="2021-03" db="EMBL/GenBank/DDBJ databases">
        <title>Geobacter metallireducens gen. nov. sp. nov., a microorganism capable of coupling the complete oxidation of organic compounds to the reduction of iron and other metals.</title>
        <authorList>
            <person name="Li Y."/>
        </authorList>
    </citation>
    <scope>NUCLEOTIDE SEQUENCE [LARGE SCALE GENOMIC DNA]</scope>
    <source>
        <strain evidence="8 9">Jerry-YX</strain>
    </source>
</reference>